<accession>A0A3D9IVV4</accession>
<dbReference type="AlphaFoldDB" id="A0A3D9IVV4"/>
<organism evidence="3 4">
    <name type="scientific">Cohnella lupini</name>
    <dbReference type="NCBI Taxonomy" id="1294267"/>
    <lineage>
        <taxon>Bacteria</taxon>
        <taxon>Bacillati</taxon>
        <taxon>Bacillota</taxon>
        <taxon>Bacilli</taxon>
        <taxon>Bacillales</taxon>
        <taxon>Paenibacillaceae</taxon>
        <taxon>Cohnella</taxon>
    </lineage>
</organism>
<evidence type="ECO:0000259" key="2">
    <source>
        <dbReference type="Pfam" id="PF13478"/>
    </source>
</evidence>
<dbReference type="InterPro" id="IPR003777">
    <property type="entry name" value="XdhC_CoxI"/>
</dbReference>
<keyword evidence="4" id="KW-1185">Reference proteome</keyword>
<dbReference type="PANTHER" id="PTHR30388">
    <property type="entry name" value="ALDEHYDE OXIDOREDUCTASE MOLYBDENUM COFACTOR ASSEMBLY PROTEIN"/>
    <property type="match status" value="1"/>
</dbReference>
<evidence type="ECO:0000313" key="4">
    <source>
        <dbReference type="Proteomes" id="UP000256869"/>
    </source>
</evidence>
<proteinExistence type="predicted"/>
<feature type="domain" description="XdhC- CoxI" evidence="1">
    <location>
        <begin position="12"/>
        <end position="77"/>
    </location>
</feature>
<dbReference type="Proteomes" id="UP000256869">
    <property type="component" value="Unassembled WGS sequence"/>
</dbReference>
<sequence length="351" mass="37999">MDGYSILTYAHQVGKPAVLATLVHTEGHSYRKVGASMLLLPGGGKIGSLSPGCLESDLWERVNELLLAGEAELVTYNMKPEEDAIWGEAIGCGGIVRILLEPLDDRSLASLAEAYVAVSAGNEVEMIRFPAGKRFDYEFVPVHGGTQPLRTALPTRDNRRNPLFSTVFKPRPRLFVYGADEGTKPIVRLATSVGFRVAVGDWRSSLCNDRRFPEAELAVGSPMEIATALGLDASDYFLICSHQLRMDREMLEHALPMRPGYIGVMGSQNRIRHLLEGLPGTDIISAPVGVDIGAEGSEEIAVSIAAQLIAARKDRQSRRGVSGIAYRWDLYGSGAEQEDGGTQAFLGACAR</sequence>
<dbReference type="EMBL" id="QRDY01000001">
    <property type="protein sequence ID" value="RED65978.1"/>
    <property type="molecule type" value="Genomic_DNA"/>
</dbReference>
<reference evidence="3 4" key="1">
    <citation type="submission" date="2018-07" db="EMBL/GenBank/DDBJ databases">
        <title>Genomic Encyclopedia of Type Strains, Phase III (KMG-III): the genomes of soil and plant-associated and newly described type strains.</title>
        <authorList>
            <person name="Whitman W."/>
        </authorList>
    </citation>
    <scope>NUCLEOTIDE SEQUENCE [LARGE SCALE GENOMIC DNA]</scope>
    <source>
        <strain evidence="3 4">CECT 8236</strain>
    </source>
</reference>
<evidence type="ECO:0000259" key="1">
    <source>
        <dbReference type="Pfam" id="PF02625"/>
    </source>
</evidence>
<gene>
    <name evidence="3" type="ORF">DFP95_101476</name>
</gene>
<dbReference type="Gene3D" id="3.40.50.720">
    <property type="entry name" value="NAD(P)-binding Rossmann-like Domain"/>
    <property type="match status" value="1"/>
</dbReference>
<dbReference type="OrthoDB" id="9773039at2"/>
<dbReference type="InterPro" id="IPR027051">
    <property type="entry name" value="XdhC_Rossmann_dom"/>
</dbReference>
<dbReference type="RefSeq" id="WP_115990933.1">
    <property type="nucleotide sequence ID" value="NZ_QRDY01000001.1"/>
</dbReference>
<dbReference type="PANTHER" id="PTHR30388:SF6">
    <property type="entry name" value="XANTHINE DEHYDROGENASE SUBUNIT A-RELATED"/>
    <property type="match status" value="1"/>
</dbReference>
<evidence type="ECO:0000313" key="3">
    <source>
        <dbReference type="EMBL" id="RED65978.1"/>
    </source>
</evidence>
<dbReference type="Pfam" id="PF13478">
    <property type="entry name" value="XdhC_C"/>
    <property type="match status" value="1"/>
</dbReference>
<dbReference type="InterPro" id="IPR052698">
    <property type="entry name" value="MoCofactor_Util/Proc"/>
</dbReference>
<dbReference type="Pfam" id="PF02625">
    <property type="entry name" value="XdhC_CoxI"/>
    <property type="match status" value="1"/>
</dbReference>
<protein>
    <submittedName>
        <fullName evidence="3">Molybdenum cofactor sulfurylase</fullName>
    </submittedName>
</protein>
<comment type="caution">
    <text evidence="3">The sequence shown here is derived from an EMBL/GenBank/DDBJ whole genome shotgun (WGS) entry which is preliminary data.</text>
</comment>
<feature type="domain" description="XdhC Rossmann" evidence="2">
    <location>
        <begin position="174"/>
        <end position="308"/>
    </location>
</feature>
<name>A0A3D9IVV4_9BACL</name>